<dbReference type="RefSeq" id="WP_005010459.1">
    <property type="nucleotide sequence ID" value="NZ_HG422173.1"/>
</dbReference>
<dbReference type="GO" id="GO:0042597">
    <property type="term" value="C:periplasmic space"/>
    <property type="evidence" value="ECO:0007669"/>
    <property type="project" value="InterPro"/>
</dbReference>
<dbReference type="HOGENOM" id="CLU_346423_0_0_0"/>
<dbReference type="STRING" id="1266370.NITGR_730045"/>
<feature type="domain" description="Transglycosylase SLT" evidence="4">
    <location>
        <begin position="653"/>
        <end position="764"/>
    </location>
</feature>
<dbReference type="Gene3D" id="1.10.530.10">
    <property type="match status" value="1"/>
</dbReference>
<protein>
    <recommendedName>
        <fullName evidence="4">Transglycosylase SLT domain-containing protein</fullName>
    </recommendedName>
</protein>
<sequence length="815" mass="94409">MKSSVFLILICFLLGLWQEPEIASARQLDIFKSAKPFSIHFLFSGRIPNIESLESKEIEPLIKQFKEEEGRLKTLEEKNLLFLALGYLHLIKRDEEEALNYLENKIRGNFILQDLRMVFESQARIELAKKASTAGDYPAAIQNLEESLRIYLDLHRAYPSSPYQVDLPRLMAEIEKQLGDLYFETKQFHMAWQFYRKALMREFVGNEAHQMVVHLALAKTYDSEHNLEEALDIYTFLLDSYDDPQVESSARAFLDTRRQDMINRKLPVQALDLRLNRTESRSGSESKQTARKSPNNGYQHPHVQDFYAAVKQNDFPAIFDTAFRILSEYPGLFEARGVISKTNQMVFDFIQKGNEWEETIDRILHLYPPMELRRLAFLLWKNQYSTQAARVYSVILEEHPTEVESSHMALYFLGRIHEDLGNNDQALKFYQQLLQKYDYGDYVQSAEFKIPWVHRLQGKLEQAEQEFQAFLDRFNPRAPEYESNLLSAYNFVAASYYWLAQTQSALNKTDKSKITLRKLVELHPLNFYAMLARVELNMDALSFVKEELPSPESQARQPGLGEMGRKRLKRAEKLISIGFLEKGLNELAQVTHGSESNAFLHHLIELFLKAGGYEKTIALSWALSLRNNHDSLPSRLIETLFPEAFMEKARLEAEPYRLDPYLVLALMRQESAFNPNAHSSANAMGLMQLIPQTAKRVAHSLGEPTPESEDLKNPSLNIKLGVKYLNHLLEMFGDNPVYALAAYNAGPNRVKKWREIRSSLGDIEFIESIPFNETRNYVKKVLRNFVIYKNLYEKKNFTSWEQILAIRMSPATSDN</sequence>
<evidence type="ECO:0000256" key="3">
    <source>
        <dbReference type="SAM" id="MobiDB-lite"/>
    </source>
</evidence>
<accession>M1Z1I2</accession>
<dbReference type="InterPro" id="IPR008258">
    <property type="entry name" value="Transglycosylase_SLT_dom_1"/>
</dbReference>
<dbReference type="InterPro" id="IPR019734">
    <property type="entry name" value="TPR_rpt"/>
</dbReference>
<feature type="compositionally biased region" description="Polar residues" evidence="3">
    <location>
        <begin position="285"/>
        <end position="298"/>
    </location>
</feature>
<dbReference type="PROSITE" id="PS00922">
    <property type="entry name" value="TRANSGLYCOSYLASE"/>
    <property type="match status" value="1"/>
</dbReference>
<dbReference type="PANTHER" id="PTHR37423">
    <property type="entry name" value="SOLUBLE LYTIC MUREIN TRANSGLYCOSYLASE-RELATED"/>
    <property type="match status" value="1"/>
</dbReference>
<dbReference type="Gene3D" id="1.25.40.10">
    <property type="entry name" value="Tetratricopeptide repeat domain"/>
    <property type="match status" value="3"/>
</dbReference>
<evidence type="ECO:0000256" key="1">
    <source>
        <dbReference type="ARBA" id="ARBA00007734"/>
    </source>
</evidence>
<dbReference type="SUPFAM" id="SSF53955">
    <property type="entry name" value="Lysozyme-like"/>
    <property type="match status" value="1"/>
</dbReference>
<proteinExistence type="inferred from homology"/>
<dbReference type="GO" id="GO:0004553">
    <property type="term" value="F:hydrolase activity, hydrolyzing O-glycosyl compounds"/>
    <property type="evidence" value="ECO:0007669"/>
    <property type="project" value="InterPro"/>
</dbReference>
<evidence type="ECO:0000313" key="5">
    <source>
        <dbReference type="EMBL" id="CCQ91587.1"/>
    </source>
</evidence>
<name>M1Z1I2_NITG3</name>
<evidence type="ECO:0000256" key="2">
    <source>
        <dbReference type="ARBA" id="ARBA00022729"/>
    </source>
</evidence>
<dbReference type="Pfam" id="PF13174">
    <property type="entry name" value="TPR_6"/>
    <property type="match status" value="1"/>
</dbReference>
<reference evidence="5 6" key="1">
    <citation type="journal article" date="2013" name="Front. Microbiol.">
        <title>The genome of Nitrospina gracilis illuminates the metabolism and evolution of the major marine nitrite oxidizer.</title>
        <authorList>
            <person name="Luecker S."/>
            <person name="Nowka B."/>
            <person name="Rattei T."/>
            <person name="Spieck E."/>
            <person name="and Daims H."/>
        </authorList>
    </citation>
    <scope>NUCLEOTIDE SEQUENCE [LARGE SCALE GENOMIC DNA]</scope>
    <source>
        <strain evidence="5 6">3/211</strain>
    </source>
</reference>
<dbReference type="InterPro" id="IPR011990">
    <property type="entry name" value="TPR-like_helical_dom_sf"/>
</dbReference>
<dbReference type="AlphaFoldDB" id="M1Z1I2"/>
<dbReference type="SUPFAM" id="SSF48452">
    <property type="entry name" value="TPR-like"/>
    <property type="match status" value="1"/>
</dbReference>
<organism evidence="5 6">
    <name type="scientific">Nitrospina gracilis (strain 3/211)</name>
    <dbReference type="NCBI Taxonomy" id="1266370"/>
    <lineage>
        <taxon>Bacteria</taxon>
        <taxon>Pseudomonadati</taxon>
        <taxon>Nitrospinota/Tectimicrobiota group</taxon>
        <taxon>Nitrospinota</taxon>
        <taxon>Nitrospinia</taxon>
        <taxon>Nitrospinales</taxon>
        <taxon>Nitrospinaceae</taxon>
        <taxon>Nitrospina</taxon>
    </lineage>
</organism>
<evidence type="ECO:0000313" key="6">
    <source>
        <dbReference type="Proteomes" id="UP000011704"/>
    </source>
</evidence>
<dbReference type="PANTHER" id="PTHR37423:SF2">
    <property type="entry name" value="MEMBRANE-BOUND LYTIC MUREIN TRANSGLYCOSYLASE C"/>
    <property type="match status" value="1"/>
</dbReference>
<dbReference type="SMART" id="SM00028">
    <property type="entry name" value="TPR"/>
    <property type="match status" value="5"/>
</dbReference>
<dbReference type="Proteomes" id="UP000011704">
    <property type="component" value="Unassembled WGS sequence"/>
</dbReference>
<dbReference type="Pfam" id="PF01464">
    <property type="entry name" value="SLT"/>
    <property type="match status" value="1"/>
</dbReference>
<dbReference type="InterPro" id="IPR008939">
    <property type="entry name" value="Lytic_TGlycosylase_superhlx_U"/>
</dbReference>
<dbReference type="GO" id="GO:0016020">
    <property type="term" value="C:membrane"/>
    <property type="evidence" value="ECO:0007669"/>
    <property type="project" value="InterPro"/>
</dbReference>
<dbReference type="InParanoid" id="M1Z1I2"/>
<comment type="similarity">
    <text evidence="1">Belongs to the transglycosylase Slt family.</text>
</comment>
<dbReference type="SUPFAM" id="SSF48435">
    <property type="entry name" value="Bacterial muramidases"/>
    <property type="match status" value="1"/>
</dbReference>
<gene>
    <name evidence="5" type="ORF">NITGR_730045</name>
</gene>
<evidence type="ECO:0000259" key="4">
    <source>
        <dbReference type="Pfam" id="PF01464"/>
    </source>
</evidence>
<dbReference type="InterPro" id="IPR000189">
    <property type="entry name" value="Transglyc_AS"/>
</dbReference>
<dbReference type="OrthoDB" id="92254at2"/>
<comment type="caution">
    <text evidence="5">The sequence shown here is derived from an EMBL/GenBank/DDBJ whole genome shotgun (WGS) entry which is preliminary data.</text>
</comment>
<feature type="region of interest" description="Disordered" evidence="3">
    <location>
        <begin position="277"/>
        <end position="299"/>
    </location>
</feature>
<dbReference type="Pfam" id="PF13432">
    <property type="entry name" value="TPR_16"/>
    <property type="match status" value="1"/>
</dbReference>
<dbReference type="CDD" id="cd13401">
    <property type="entry name" value="Slt70-like"/>
    <property type="match status" value="1"/>
</dbReference>
<dbReference type="GO" id="GO:0000270">
    <property type="term" value="P:peptidoglycan metabolic process"/>
    <property type="evidence" value="ECO:0007669"/>
    <property type="project" value="InterPro"/>
</dbReference>
<keyword evidence="2" id="KW-0732">Signal</keyword>
<keyword evidence="6" id="KW-1185">Reference proteome</keyword>
<dbReference type="InterPro" id="IPR023346">
    <property type="entry name" value="Lysozyme-like_dom_sf"/>
</dbReference>
<dbReference type="GO" id="GO:0008933">
    <property type="term" value="F:peptidoglycan lytic transglycosylase activity"/>
    <property type="evidence" value="ECO:0007669"/>
    <property type="project" value="InterPro"/>
</dbReference>
<dbReference type="EMBL" id="CAQJ01000081">
    <property type="protein sequence ID" value="CCQ91587.1"/>
    <property type="molecule type" value="Genomic_DNA"/>
</dbReference>